<reference evidence="9" key="1">
    <citation type="submission" date="2019-11" db="EMBL/GenBank/DDBJ databases">
        <authorList>
            <person name="Feng L."/>
        </authorList>
    </citation>
    <scope>NUCLEOTIDE SEQUENCE</scope>
    <source>
        <strain evidence="9">AodontolyticusLFYP35</strain>
    </source>
</reference>
<evidence type="ECO:0000256" key="3">
    <source>
        <dbReference type="ARBA" id="ARBA00022475"/>
    </source>
</evidence>
<evidence type="ECO:0000259" key="8">
    <source>
        <dbReference type="PROSITE" id="PS50928"/>
    </source>
</evidence>
<dbReference type="GO" id="GO:0005886">
    <property type="term" value="C:plasma membrane"/>
    <property type="evidence" value="ECO:0007669"/>
    <property type="project" value="UniProtKB-SubCell"/>
</dbReference>
<protein>
    <submittedName>
        <fullName evidence="9">Aliphatic sulfonates transport permease protein SsuC</fullName>
    </submittedName>
</protein>
<evidence type="ECO:0000256" key="6">
    <source>
        <dbReference type="ARBA" id="ARBA00023136"/>
    </source>
</evidence>
<keyword evidence="5 7" id="KW-1133">Transmembrane helix</keyword>
<dbReference type="InterPro" id="IPR035906">
    <property type="entry name" value="MetI-like_sf"/>
</dbReference>
<dbReference type="GO" id="GO:0055085">
    <property type="term" value="P:transmembrane transport"/>
    <property type="evidence" value="ECO:0007669"/>
    <property type="project" value="InterPro"/>
</dbReference>
<comment type="subcellular location">
    <subcellularLocation>
        <location evidence="1 7">Cell membrane</location>
        <topology evidence="1 7">Multi-pass membrane protein</topology>
    </subcellularLocation>
</comment>
<dbReference type="CDD" id="cd06261">
    <property type="entry name" value="TM_PBP2"/>
    <property type="match status" value="1"/>
</dbReference>
<evidence type="ECO:0000313" key="9">
    <source>
        <dbReference type="EMBL" id="VYT05082.1"/>
    </source>
</evidence>
<dbReference type="SUPFAM" id="SSF161098">
    <property type="entry name" value="MetI-like"/>
    <property type="match status" value="1"/>
</dbReference>
<feature type="transmembrane region" description="Helical" evidence="7">
    <location>
        <begin position="180"/>
        <end position="202"/>
    </location>
</feature>
<dbReference type="Gene3D" id="1.10.3720.10">
    <property type="entry name" value="MetI-like"/>
    <property type="match status" value="1"/>
</dbReference>
<evidence type="ECO:0000256" key="2">
    <source>
        <dbReference type="ARBA" id="ARBA00022448"/>
    </source>
</evidence>
<dbReference type="InterPro" id="IPR000515">
    <property type="entry name" value="MetI-like"/>
</dbReference>
<dbReference type="PANTHER" id="PTHR30151">
    <property type="entry name" value="ALKANE SULFONATE ABC TRANSPORTER-RELATED, MEMBRANE SUBUNIT"/>
    <property type="match status" value="1"/>
</dbReference>
<dbReference type="PANTHER" id="PTHR30151:SF20">
    <property type="entry name" value="ABC TRANSPORTER PERMEASE PROTEIN HI_0355-RELATED"/>
    <property type="match status" value="1"/>
</dbReference>
<feature type="transmembrane region" description="Helical" evidence="7">
    <location>
        <begin position="69"/>
        <end position="88"/>
    </location>
</feature>
<evidence type="ECO:0000256" key="4">
    <source>
        <dbReference type="ARBA" id="ARBA00022692"/>
    </source>
</evidence>
<keyword evidence="6 7" id="KW-0472">Membrane</keyword>
<keyword evidence="4 7" id="KW-0812">Transmembrane</keyword>
<proteinExistence type="inferred from homology"/>
<feature type="transmembrane region" description="Helical" evidence="7">
    <location>
        <begin position="127"/>
        <end position="147"/>
    </location>
</feature>
<feature type="transmembrane region" description="Helical" evidence="7">
    <location>
        <begin position="100"/>
        <end position="121"/>
    </location>
</feature>
<keyword evidence="3" id="KW-1003">Cell membrane</keyword>
<evidence type="ECO:0000256" key="7">
    <source>
        <dbReference type="RuleBase" id="RU363032"/>
    </source>
</evidence>
<comment type="similarity">
    <text evidence="7">Belongs to the binding-protein-dependent transport system permease family.</text>
</comment>
<sequence>MSRRAPRRFTVIAPLIVIVCLVFFWWAITAFSGIQAWRLPSPYAVLARGYSLVQQPSLWLAFARTGVEALVGGFIGVCVALPLSYLIFRFRTIAEAIEPLLGTSQALPAVALAPFLVLWFGYGLIPISMLCALIAFFPILISSLVGLRSLDRQVCEAAQLDGAAGITMAVKIEIPLASPAILAGIRNGFTLSITGAVVGEMVMGGKGLGMLLSQMRTNVDTAGMFVVILLLCIQAVVIYTLMSAWEKRSRVMVETD</sequence>
<accession>A0A6N2TK54</accession>
<feature type="transmembrane region" description="Helical" evidence="7">
    <location>
        <begin position="222"/>
        <end position="242"/>
    </location>
</feature>
<gene>
    <name evidence="9" type="primary">ssuC</name>
    <name evidence="9" type="ORF">AOLFYP35_01369</name>
</gene>
<organism evidence="9">
    <name type="scientific">Schaalia odontolytica</name>
    <dbReference type="NCBI Taxonomy" id="1660"/>
    <lineage>
        <taxon>Bacteria</taxon>
        <taxon>Bacillati</taxon>
        <taxon>Actinomycetota</taxon>
        <taxon>Actinomycetes</taxon>
        <taxon>Actinomycetales</taxon>
        <taxon>Actinomycetaceae</taxon>
        <taxon>Schaalia</taxon>
    </lineage>
</organism>
<evidence type="ECO:0000256" key="1">
    <source>
        <dbReference type="ARBA" id="ARBA00004651"/>
    </source>
</evidence>
<dbReference type="Pfam" id="PF00528">
    <property type="entry name" value="BPD_transp_1"/>
    <property type="match status" value="1"/>
</dbReference>
<feature type="transmembrane region" description="Helical" evidence="7">
    <location>
        <begin position="12"/>
        <end position="34"/>
    </location>
</feature>
<dbReference type="EMBL" id="CACRSM010000002">
    <property type="protein sequence ID" value="VYT05082.1"/>
    <property type="molecule type" value="Genomic_DNA"/>
</dbReference>
<feature type="domain" description="ABC transmembrane type-1" evidence="8">
    <location>
        <begin position="62"/>
        <end position="243"/>
    </location>
</feature>
<keyword evidence="2 7" id="KW-0813">Transport</keyword>
<dbReference type="AlphaFoldDB" id="A0A6N2TK54"/>
<dbReference type="PROSITE" id="PS50928">
    <property type="entry name" value="ABC_TM1"/>
    <property type="match status" value="1"/>
</dbReference>
<name>A0A6N2TK54_9ACTO</name>
<evidence type="ECO:0000256" key="5">
    <source>
        <dbReference type="ARBA" id="ARBA00022989"/>
    </source>
</evidence>